<evidence type="ECO:0000313" key="2">
    <source>
        <dbReference type="Proteomes" id="UP000800981"/>
    </source>
</evidence>
<dbReference type="SUPFAM" id="SSF55486">
    <property type="entry name" value="Metalloproteases ('zincins'), catalytic domain"/>
    <property type="match status" value="1"/>
</dbReference>
<name>A0ABX0GXH8_9ACTN</name>
<dbReference type="EMBL" id="JAANNP010000005">
    <property type="protein sequence ID" value="NHC14324.1"/>
    <property type="molecule type" value="Genomic_DNA"/>
</dbReference>
<dbReference type="InterPro" id="IPR024079">
    <property type="entry name" value="MetalloPept_cat_dom_sf"/>
</dbReference>
<accession>A0ABX0GXH8</accession>
<dbReference type="Proteomes" id="UP000800981">
    <property type="component" value="Unassembled WGS sequence"/>
</dbReference>
<comment type="caution">
    <text evidence="1">The sequence shown here is derived from an EMBL/GenBank/DDBJ whole genome shotgun (WGS) entry which is preliminary data.</text>
</comment>
<organism evidence="1 2">
    <name type="scientific">Motilibacter deserti</name>
    <dbReference type="NCBI Taxonomy" id="2714956"/>
    <lineage>
        <taxon>Bacteria</taxon>
        <taxon>Bacillati</taxon>
        <taxon>Actinomycetota</taxon>
        <taxon>Actinomycetes</taxon>
        <taxon>Motilibacterales</taxon>
        <taxon>Motilibacteraceae</taxon>
        <taxon>Motilibacter</taxon>
    </lineage>
</organism>
<proteinExistence type="predicted"/>
<sequence length="765" mass="81974">MTQSISDPNGLEIVDSDVQLEPEGVAPAPAAGLALADGVSSIPMQARGDPNGEGTVATLSLAPPDVAEEQASAPPIPIPRPIPVPIPIRRKTVSGRYRSSTVGFQLELRVDVDGATKLNKVSGDYYSVSGSTTAYFGSWRIAAPTVSVSATTVTVEGIAECTWNTAFTKARITIPRVLILQPQANATLTWFNAAGAQGATYVCAWESSAFRTIQWEQDSVTGTVPFVSYDTGSLPQPASSPARTLSVVTAFAEARIQLLTAGAPNVITNALAGADARWDEAELHAAMQANFSLWANVPQWKVYTLVATKFAEDGVRGIMYDASGVNQRQGMAVFYDAIKGADAATQRAQLRTYVHELGHCFNLLHSWQKGLAQPPQPLGPNGGLGDLSWMNYAWKFQPPAPAPGGEAAYWAAFPFQFTASELAHLRHAMRGHVIMGGNAFGTNAAEVDPLLFADREVDNSDLALELKAERSYLLGAPVVVELKLSSTSRKPVRTHGRLHPRDGLVHIAVQEPSGRVKAYRPLMPRCADDAQLLELDEQRPSAYESAYIGYGQDGFTFEQIGTYRLRAVYVADDGSSVVSPTLTLRVRSPLSPADEEVADLFTVDGQGELLYLLGSDAPALAPARAAMDEVLDRHPDHPLAVFARLVQGVNDERTFKTVTSDKTLELRSARTDEAVGRLGSVIEASSDGGGVDNITLNLVMRRLARAEAKAGDVDKATATLQAMPRAFADKGVKPSVVKVIATQAKQEKARLLHEVLGQTGDDGER</sequence>
<dbReference type="RefSeq" id="WP_166281720.1">
    <property type="nucleotide sequence ID" value="NZ_JAANNP010000005.1"/>
</dbReference>
<gene>
    <name evidence="1" type="ORF">G9H71_11100</name>
</gene>
<reference evidence="1 2" key="1">
    <citation type="submission" date="2020-03" db="EMBL/GenBank/DDBJ databases">
        <title>Two novel Motilibacter sp.</title>
        <authorList>
            <person name="Liu S."/>
        </authorList>
    </citation>
    <scope>NUCLEOTIDE SEQUENCE [LARGE SCALE GENOMIC DNA]</scope>
    <source>
        <strain evidence="1 2">E257</strain>
    </source>
</reference>
<keyword evidence="2" id="KW-1185">Reference proteome</keyword>
<protein>
    <submittedName>
        <fullName evidence="1">Uncharacterized protein</fullName>
    </submittedName>
</protein>
<dbReference type="Gene3D" id="3.40.390.10">
    <property type="entry name" value="Collagenase (Catalytic Domain)"/>
    <property type="match status" value="1"/>
</dbReference>
<evidence type="ECO:0000313" key="1">
    <source>
        <dbReference type="EMBL" id="NHC14324.1"/>
    </source>
</evidence>